<sequence>MENILKKVQCDVEETDLSFLDEAKKRAGSIAVRKTAFVQEKGVRSELSYKKIKAKSGELMYHYHLCCRNLAEFQDQAEELEILLKEEKLHLDRIGVSIDYAMALPETIREQNRRRDALYFAEQEDWNILGIYPEMQPHLGDNMIGSPASYSLVQKALSAGVTTIGNVSQFFGWDYPEYTDVKQRTKSTLQAIALMAEKKKDGALIHSNLDDGYGDKAGDLGLLIGCALLEKYIIETLMGAKIAHSFGDMFYSPMKRLVFLSALKQIHGQEMVGSMIFANKLGRNKKKIELNTAHMSEHLLFDMAGQYIYQTGHAVTTMANQGLTSQVSSREIIQTLEYARELEGYLPHVVDTIDFEKIDNTAKKVVYRGKLFFEAVLEYLGGFIDVENPYAMLLAVKEIGIKYLTERFERKQDTEIIIADYNLYEH</sequence>
<name>A0A923LJN8_9FIRM</name>
<evidence type="ECO:0000313" key="1">
    <source>
        <dbReference type="EMBL" id="MBC5690088.1"/>
    </source>
</evidence>
<keyword evidence="2" id="KW-1185">Reference proteome</keyword>
<comment type="caution">
    <text evidence="1">The sequence shown here is derived from an EMBL/GenBank/DDBJ whole genome shotgun (WGS) entry which is preliminary data.</text>
</comment>
<proteinExistence type="predicted"/>
<accession>A0A923LJN8</accession>
<reference evidence="1" key="1">
    <citation type="submission" date="2020-08" db="EMBL/GenBank/DDBJ databases">
        <title>Genome public.</title>
        <authorList>
            <person name="Liu C."/>
            <person name="Sun Q."/>
        </authorList>
    </citation>
    <scope>NUCLEOTIDE SEQUENCE</scope>
    <source>
        <strain evidence="1">NSJ-55</strain>
    </source>
</reference>
<evidence type="ECO:0000313" key="2">
    <source>
        <dbReference type="Proteomes" id="UP000652477"/>
    </source>
</evidence>
<protein>
    <submittedName>
        <fullName evidence="1">Uncharacterized protein</fullName>
    </submittedName>
</protein>
<dbReference type="AlphaFoldDB" id="A0A923LJN8"/>
<dbReference type="RefSeq" id="WP_186876734.1">
    <property type="nucleotide sequence ID" value="NZ_JACOPF010000003.1"/>
</dbReference>
<gene>
    <name evidence="1" type="ORF">H8S37_14310</name>
</gene>
<dbReference type="Proteomes" id="UP000652477">
    <property type="component" value="Unassembled WGS sequence"/>
</dbReference>
<organism evidence="1 2">
    <name type="scientific">Mediterraneibacter hominis</name>
    <dbReference type="NCBI Taxonomy" id="2763054"/>
    <lineage>
        <taxon>Bacteria</taxon>
        <taxon>Bacillati</taxon>
        <taxon>Bacillota</taxon>
        <taxon>Clostridia</taxon>
        <taxon>Lachnospirales</taxon>
        <taxon>Lachnospiraceae</taxon>
        <taxon>Mediterraneibacter</taxon>
    </lineage>
</organism>
<dbReference type="EMBL" id="JACOPF010000003">
    <property type="protein sequence ID" value="MBC5690088.1"/>
    <property type="molecule type" value="Genomic_DNA"/>
</dbReference>